<keyword evidence="1" id="KW-0812">Transmembrane</keyword>
<keyword evidence="1" id="KW-1133">Transmembrane helix</keyword>
<reference evidence="2 3" key="1">
    <citation type="submission" date="2013-04" db="EMBL/GenBank/DDBJ databases">
        <title>Oceanococcus atlanticus 22II-S10r2 Genome Sequencing.</title>
        <authorList>
            <person name="Lai Q."/>
            <person name="Li G."/>
            <person name="Shao Z."/>
        </authorList>
    </citation>
    <scope>NUCLEOTIDE SEQUENCE [LARGE SCALE GENOMIC DNA]</scope>
    <source>
        <strain evidence="2 3">22II-S10r2</strain>
    </source>
</reference>
<name>A0A1Y1SES5_9GAMM</name>
<evidence type="ECO:0000256" key="1">
    <source>
        <dbReference type="SAM" id="Phobius"/>
    </source>
</evidence>
<organism evidence="2 3">
    <name type="scientific">Oceanococcus atlanticus</name>
    <dbReference type="NCBI Taxonomy" id="1317117"/>
    <lineage>
        <taxon>Bacteria</taxon>
        <taxon>Pseudomonadati</taxon>
        <taxon>Pseudomonadota</taxon>
        <taxon>Gammaproteobacteria</taxon>
        <taxon>Chromatiales</taxon>
        <taxon>Oceanococcaceae</taxon>
        <taxon>Oceanococcus</taxon>
    </lineage>
</organism>
<keyword evidence="3" id="KW-1185">Reference proteome</keyword>
<dbReference type="InterPro" id="IPR005625">
    <property type="entry name" value="PepSY-ass_TM"/>
</dbReference>
<dbReference type="OrthoDB" id="9204737at2"/>
<proteinExistence type="predicted"/>
<accession>A0A1Y1SES5</accession>
<gene>
    <name evidence="2" type="ORF">ATO7_09192</name>
</gene>
<sequence>MHNKSISAAPATAPTHNPRRNWYARMEKWRREPFVFQRQKLTMAARTRQWHQRAGLFASLFMVWLGASGFVLNQSAGWGLDAVRIDSGWLMSLYGLHPEPPKSGYFSDSHWLAQTSENTLLNGRPVIEYIPSPLGLASNGDADDPLLFVAASDRLAIFDVNGQRIDELRGYTLPISAIRRIGETDTHGIAIQDLDTFVTRDGLSWEPLPAGALVSWSKPQRLPPELQEQALPYAKPTMPLEQILIDAHSGRLFGRYGPWVINVVGFAAVLLGLTGAYMYWSTARRRRRRTR</sequence>
<dbReference type="STRING" id="1317117.ATO7_09192"/>
<comment type="caution">
    <text evidence="2">The sequence shown here is derived from an EMBL/GenBank/DDBJ whole genome shotgun (WGS) entry which is preliminary data.</text>
</comment>
<feature type="transmembrane region" description="Helical" evidence="1">
    <location>
        <begin position="54"/>
        <end position="72"/>
    </location>
</feature>
<feature type="transmembrane region" description="Helical" evidence="1">
    <location>
        <begin position="259"/>
        <end position="280"/>
    </location>
</feature>
<dbReference type="Proteomes" id="UP000192342">
    <property type="component" value="Unassembled WGS sequence"/>
</dbReference>
<keyword evidence="1" id="KW-0472">Membrane</keyword>
<dbReference type="EMBL" id="AQQV01000002">
    <property type="protein sequence ID" value="ORE87204.1"/>
    <property type="molecule type" value="Genomic_DNA"/>
</dbReference>
<evidence type="ECO:0000313" key="2">
    <source>
        <dbReference type="EMBL" id="ORE87204.1"/>
    </source>
</evidence>
<dbReference type="RefSeq" id="WP_083561410.1">
    <property type="nucleotide sequence ID" value="NZ_AQQV01000002.1"/>
</dbReference>
<protein>
    <submittedName>
        <fullName evidence="2">PepSY-associated TM helix family protein</fullName>
    </submittedName>
</protein>
<dbReference type="Pfam" id="PF03929">
    <property type="entry name" value="PepSY_TM"/>
    <property type="match status" value="1"/>
</dbReference>
<dbReference type="AlphaFoldDB" id="A0A1Y1SES5"/>
<evidence type="ECO:0000313" key="3">
    <source>
        <dbReference type="Proteomes" id="UP000192342"/>
    </source>
</evidence>